<reference evidence="1 2" key="1">
    <citation type="journal article" date="2013" name="Genome Biol.">
        <title>The genome sequence of the most widely cultivated cacao type and its use to identify candidate genes regulating pod color.</title>
        <authorList>
            <person name="Motamayor J.C."/>
            <person name="Mockaitis K."/>
            <person name="Schmutz J."/>
            <person name="Haiminen N."/>
            <person name="Iii D.L."/>
            <person name="Cornejo O."/>
            <person name="Findley S.D."/>
            <person name="Zheng P."/>
            <person name="Utro F."/>
            <person name="Royaert S."/>
            <person name="Saski C."/>
            <person name="Jenkins J."/>
            <person name="Podicheti R."/>
            <person name="Zhao M."/>
            <person name="Scheffler B.E."/>
            <person name="Stack J.C."/>
            <person name="Feltus F.A."/>
            <person name="Mustiga G.M."/>
            <person name="Amores F."/>
            <person name="Phillips W."/>
            <person name="Marelli J.P."/>
            <person name="May G.D."/>
            <person name="Shapiro H."/>
            <person name="Ma J."/>
            <person name="Bustamante C.D."/>
            <person name="Schnell R.J."/>
            <person name="Main D."/>
            <person name="Gilbert D."/>
            <person name="Parida L."/>
            <person name="Kuhn D.N."/>
        </authorList>
    </citation>
    <scope>NUCLEOTIDE SEQUENCE [LARGE SCALE GENOMIC DNA]</scope>
    <source>
        <strain evidence="2">cv. Matina 1-6</strain>
    </source>
</reference>
<proteinExistence type="predicted"/>
<protein>
    <submittedName>
        <fullName evidence="1">Uncharacterized protein</fullName>
    </submittedName>
</protein>
<evidence type="ECO:0000313" key="2">
    <source>
        <dbReference type="Proteomes" id="UP000026915"/>
    </source>
</evidence>
<sequence length="75" mass="8601">MWKLEIIIKKEKDVPNMVLLPGILSLPKCHDKELLNVCFIQKYQDHVQNQLLPRMENSPTRYSFNPGGGLGLRPG</sequence>
<dbReference type="HOGENOM" id="CLU_2676098_0_0_1"/>
<dbReference type="Gramene" id="EOY14807">
    <property type="protein sequence ID" value="EOY14807"/>
    <property type="gene ID" value="TCM_034075"/>
</dbReference>
<dbReference type="AlphaFoldDB" id="A0A061FDM8"/>
<evidence type="ECO:0000313" key="1">
    <source>
        <dbReference type="EMBL" id="EOY14807.1"/>
    </source>
</evidence>
<dbReference type="EMBL" id="CM001886">
    <property type="protein sequence ID" value="EOY14807.1"/>
    <property type="molecule type" value="Genomic_DNA"/>
</dbReference>
<dbReference type="InParanoid" id="A0A061FDM8"/>
<name>A0A061FDM8_THECC</name>
<organism evidence="1 2">
    <name type="scientific">Theobroma cacao</name>
    <name type="common">Cacao</name>
    <name type="synonym">Cocoa</name>
    <dbReference type="NCBI Taxonomy" id="3641"/>
    <lineage>
        <taxon>Eukaryota</taxon>
        <taxon>Viridiplantae</taxon>
        <taxon>Streptophyta</taxon>
        <taxon>Embryophyta</taxon>
        <taxon>Tracheophyta</taxon>
        <taxon>Spermatophyta</taxon>
        <taxon>Magnoliopsida</taxon>
        <taxon>eudicotyledons</taxon>
        <taxon>Gunneridae</taxon>
        <taxon>Pentapetalae</taxon>
        <taxon>rosids</taxon>
        <taxon>malvids</taxon>
        <taxon>Malvales</taxon>
        <taxon>Malvaceae</taxon>
        <taxon>Byttnerioideae</taxon>
        <taxon>Theobroma</taxon>
    </lineage>
</organism>
<gene>
    <name evidence="1" type="ORF">TCM_034075</name>
</gene>
<dbReference type="Proteomes" id="UP000026915">
    <property type="component" value="Chromosome 8"/>
</dbReference>
<accession>A0A061FDM8</accession>
<keyword evidence="2" id="KW-1185">Reference proteome</keyword>